<evidence type="ECO:0000313" key="3">
    <source>
        <dbReference type="EMBL" id="KAK9810435.1"/>
    </source>
</evidence>
<feature type="compositionally biased region" description="Low complexity" evidence="1">
    <location>
        <begin position="504"/>
        <end position="521"/>
    </location>
</feature>
<dbReference type="Gene3D" id="3.40.50.1820">
    <property type="entry name" value="alpha/beta hydrolase"/>
    <property type="match status" value="2"/>
</dbReference>
<sequence>MHRTGSELFDKPSGWAVSEGAQKRGLVEDVRLACELAVTAGFDSIRWLIRKLLLMPQHRTSTGAQPLRPSTPSKEASYVDVSSRWDEAGARSFRYNTLRRSSSFSSWEGLQQVWTAASVIEQAGYPLEEHTIITKDGYVLKMERIPRHAARDVVFFMHGILDTSMGWVSNGVTGSQAFAAYDRGFDVWLGNSRSNPPRKHTDPQKQGGRYWHYTVNELGMYDIAAQVDHIHVVKTYELNGGTGAGVDFPLDSFLRRHPRDAASSVTTGGPAAKSVYRMRRTQSDTALDALRHHAKLDPSTAAGYEAPGEEQLRAQHTASHATNGKRPPLQDAWTAGPRPARVSANGQDGGMEPLLRGWSPPQRHRSSALQSHAIQLTDDDARSFGSPRDIGSPLSDSTSSYTTESSSGEPDPDTPRLFQGTKASVESADADGRAAGKARKRVRISLAQVAHITPDRCAAGGVEHSTQSESIAARGLHRRLCRPDDPSPPYSSARRSAELPRPGQQEQHAQHASQQRSAHSSTLGCGSGPAQPRPHRAPRTASSASHKEPYRLRAVGHSLGGASLLIYAVMCRMQRRPHHLHRLILLTPAGFHRHAPKAVVPFMAVMPALMWLLTRLRPGIGSAAYIPSSLLRYLTFKITVDLQQIPALNELMRAGLRVLMNGDSSQWDRALQMPHYNSRSMPAISFHCGTHIVQWCRTGLFQLYDYGSAAANMAHYDQATPPNIADGYKYLDMPIDIMAGRSDGVIAPENVIMHYNSMRKAGCHVTLKEFDFGHLDFTFAVKDDLRHYVLSRLLLR</sequence>
<evidence type="ECO:0000259" key="2">
    <source>
        <dbReference type="Pfam" id="PF04083"/>
    </source>
</evidence>
<feature type="compositionally biased region" description="Low complexity" evidence="1">
    <location>
        <begin position="395"/>
        <end position="407"/>
    </location>
</feature>
<feature type="domain" description="Partial AB-hydrolase lipase" evidence="2">
    <location>
        <begin position="118"/>
        <end position="171"/>
    </location>
</feature>
<organism evidence="3 4">
    <name type="scientific">[Myrmecia] bisecta</name>
    <dbReference type="NCBI Taxonomy" id="41462"/>
    <lineage>
        <taxon>Eukaryota</taxon>
        <taxon>Viridiplantae</taxon>
        <taxon>Chlorophyta</taxon>
        <taxon>core chlorophytes</taxon>
        <taxon>Trebouxiophyceae</taxon>
        <taxon>Trebouxiales</taxon>
        <taxon>Trebouxiaceae</taxon>
        <taxon>Myrmecia</taxon>
    </lineage>
</organism>
<dbReference type="InterPro" id="IPR029058">
    <property type="entry name" value="AB_hydrolase_fold"/>
</dbReference>
<reference evidence="3 4" key="1">
    <citation type="journal article" date="2024" name="Nat. Commun.">
        <title>Phylogenomics reveals the evolutionary origins of lichenization in chlorophyte algae.</title>
        <authorList>
            <person name="Puginier C."/>
            <person name="Libourel C."/>
            <person name="Otte J."/>
            <person name="Skaloud P."/>
            <person name="Haon M."/>
            <person name="Grisel S."/>
            <person name="Petersen M."/>
            <person name="Berrin J.G."/>
            <person name="Delaux P.M."/>
            <person name="Dal Grande F."/>
            <person name="Keller J."/>
        </authorList>
    </citation>
    <scope>NUCLEOTIDE SEQUENCE [LARGE SCALE GENOMIC DNA]</scope>
    <source>
        <strain evidence="3 4">SAG 2043</strain>
    </source>
</reference>
<proteinExistence type="predicted"/>
<evidence type="ECO:0000313" key="4">
    <source>
        <dbReference type="Proteomes" id="UP001489004"/>
    </source>
</evidence>
<dbReference type="Pfam" id="PF04083">
    <property type="entry name" value="Abhydro_lipase"/>
    <property type="match status" value="1"/>
</dbReference>
<dbReference type="AlphaFoldDB" id="A0AAW1PKV1"/>
<dbReference type="SUPFAM" id="SSF53474">
    <property type="entry name" value="alpha/beta-Hydrolases"/>
    <property type="match status" value="2"/>
</dbReference>
<dbReference type="EMBL" id="JALJOR010000010">
    <property type="protein sequence ID" value="KAK9810435.1"/>
    <property type="molecule type" value="Genomic_DNA"/>
</dbReference>
<protein>
    <recommendedName>
        <fullName evidence="2">Partial AB-hydrolase lipase domain-containing protein</fullName>
    </recommendedName>
</protein>
<dbReference type="Proteomes" id="UP001489004">
    <property type="component" value="Unassembled WGS sequence"/>
</dbReference>
<dbReference type="GO" id="GO:0006629">
    <property type="term" value="P:lipid metabolic process"/>
    <property type="evidence" value="ECO:0007669"/>
    <property type="project" value="InterPro"/>
</dbReference>
<comment type="caution">
    <text evidence="3">The sequence shown here is derived from an EMBL/GenBank/DDBJ whole genome shotgun (WGS) entry which is preliminary data.</text>
</comment>
<accession>A0AAW1PKV1</accession>
<keyword evidence="4" id="KW-1185">Reference proteome</keyword>
<feature type="region of interest" description="Disordered" evidence="1">
    <location>
        <begin position="460"/>
        <end position="549"/>
    </location>
</feature>
<evidence type="ECO:0000256" key="1">
    <source>
        <dbReference type="SAM" id="MobiDB-lite"/>
    </source>
</evidence>
<gene>
    <name evidence="3" type="ORF">WJX72_010667</name>
</gene>
<name>A0AAW1PKV1_9CHLO</name>
<feature type="region of interest" description="Disordered" evidence="1">
    <location>
        <begin position="300"/>
        <end position="440"/>
    </location>
</feature>
<dbReference type="InterPro" id="IPR006693">
    <property type="entry name" value="AB_hydrolase_lipase"/>
</dbReference>
<dbReference type="PANTHER" id="PTHR11005">
    <property type="entry name" value="LYSOSOMAL ACID LIPASE-RELATED"/>
    <property type="match status" value="1"/>
</dbReference>